<dbReference type="AlphaFoldDB" id="A0A430ANQ5"/>
<dbReference type="InterPro" id="IPR001753">
    <property type="entry name" value="Enoyl-CoA_hydra/iso"/>
</dbReference>
<comment type="caution">
    <text evidence="2">The sequence shown here is derived from an EMBL/GenBank/DDBJ whole genome shotgun (WGS) entry which is preliminary data.</text>
</comment>
<dbReference type="SUPFAM" id="SSF52096">
    <property type="entry name" value="ClpP/crotonase"/>
    <property type="match status" value="1"/>
</dbReference>
<keyword evidence="3" id="KW-1185">Reference proteome</keyword>
<dbReference type="InterPro" id="IPR029045">
    <property type="entry name" value="ClpP/crotonase-like_dom_sf"/>
</dbReference>
<dbReference type="PANTHER" id="PTHR43149:SF1">
    <property type="entry name" value="DELTA(3,5)-DELTA(2,4)-DIENOYL-COA ISOMERASE, MITOCHONDRIAL"/>
    <property type="match status" value="1"/>
</dbReference>
<dbReference type="Pfam" id="PF00378">
    <property type="entry name" value="ECH_1"/>
    <property type="match status" value="1"/>
</dbReference>
<gene>
    <name evidence="2" type="ORF">CBF28_14535</name>
</gene>
<protein>
    <submittedName>
        <fullName evidence="2">Enoyl-CoA hydratase</fullName>
    </submittedName>
</protein>
<evidence type="ECO:0000256" key="1">
    <source>
        <dbReference type="ARBA" id="ARBA00005254"/>
    </source>
</evidence>
<organism evidence="2 3">
    <name type="scientific">Vagococcus carniphilus</name>
    <dbReference type="NCBI Taxonomy" id="218144"/>
    <lineage>
        <taxon>Bacteria</taxon>
        <taxon>Bacillati</taxon>
        <taxon>Bacillota</taxon>
        <taxon>Bacilli</taxon>
        <taxon>Lactobacillales</taxon>
        <taxon>Enterococcaceae</taxon>
        <taxon>Vagococcus</taxon>
    </lineage>
</organism>
<sequence length="252" mass="27541">MTKSKSLDFKVQDNVGIITLDNAEKFNVVGRTFFEELRDVQQEVLANDTIKAILILANGKHFSAGIDLNYLNTASSEVMKERLVGYQQLYSFWETLPIPVVSAVNGKCIGSGVELILGCDIRIAGEDAKLSLPEVKIGLSPDMGGTTRLTRLVGYGQAKRLILSCDEISAEEALSIGLVERVVPTEKLHEEALKYTKKIASYPSNSLRFAKKGIQVAQESSLAAGLMYEEAQSIYCCGADDIKQSINMILGK</sequence>
<evidence type="ECO:0000313" key="3">
    <source>
        <dbReference type="Proteomes" id="UP000288028"/>
    </source>
</evidence>
<dbReference type="RefSeq" id="WP_126796445.1">
    <property type="nucleotide sequence ID" value="NZ_CP060720.1"/>
</dbReference>
<proteinExistence type="inferred from homology"/>
<reference evidence="2 3" key="1">
    <citation type="submission" date="2017-05" db="EMBL/GenBank/DDBJ databases">
        <title>Vagococcus spp. assemblies.</title>
        <authorList>
            <person name="Gulvik C.A."/>
        </authorList>
    </citation>
    <scope>NUCLEOTIDE SEQUENCE [LARGE SCALE GENOMIC DNA]</scope>
    <source>
        <strain evidence="2 3">SS1714</strain>
    </source>
</reference>
<dbReference type="OrthoDB" id="9775794at2"/>
<dbReference type="EMBL" id="NGKB01000022">
    <property type="protein sequence ID" value="RSU09729.1"/>
    <property type="molecule type" value="Genomic_DNA"/>
</dbReference>
<name>A0A430ANQ5_9ENTE</name>
<dbReference type="PANTHER" id="PTHR43149">
    <property type="entry name" value="ENOYL-COA HYDRATASE"/>
    <property type="match status" value="1"/>
</dbReference>
<evidence type="ECO:0000313" key="2">
    <source>
        <dbReference type="EMBL" id="RSU09729.1"/>
    </source>
</evidence>
<dbReference type="Proteomes" id="UP000288028">
    <property type="component" value="Unassembled WGS sequence"/>
</dbReference>
<comment type="similarity">
    <text evidence="1">Belongs to the enoyl-CoA hydratase/isomerase family.</text>
</comment>
<dbReference type="InterPro" id="IPR045002">
    <property type="entry name" value="Ech1-like"/>
</dbReference>
<accession>A0A430ANQ5</accession>
<dbReference type="Gene3D" id="3.90.226.10">
    <property type="entry name" value="2-enoyl-CoA Hydratase, Chain A, domain 1"/>
    <property type="match status" value="1"/>
</dbReference>
<dbReference type="GeneID" id="95581563"/>
<dbReference type="GO" id="GO:0016853">
    <property type="term" value="F:isomerase activity"/>
    <property type="evidence" value="ECO:0007669"/>
    <property type="project" value="InterPro"/>
</dbReference>
<dbReference type="CDD" id="cd06558">
    <property type="entry name" value="crotonase-like"/>
    <property type="match status" value="1"/>
</dbReference>